<dbReference type="WBParaSite" id="nRc.2.0.1.t40500-RA">
    <property type="protein sequence ID" value="nRc.2.0.1.t40500-RA"/>
    <property type="gene ID" value="nRc.2.0.1.g40500"/>
</dbReference>
<dbReference type="Proteomes" id="UP000887565">
    <property type="component" value="Unplaced"/>
</dbReference>
<dbReference type="AlphaFoldDB" id="A0A915KQZ3"/>
<evidence type="ECO:0000313" key="2">
    <source>
        <dbReference type="WBParaSite" id="nRc.2.0.1.t40500-RA"/>
    </source>
</evidence>
<protein>
    <submittedName>
        <fullName evidence="2">Uncharacterized protein</fullName>
    </submittedName>
</protein>
<evidence type="ECO:0000313" key="1">
    <source>
        <dbReference type="Proteomes" id="UP000887565"/>
    </source>
</evidence>
<reference evidence="2" key="1">
    <citation type="submission" date="2022-11" db="UniProtKB">
        <authorList>
            <consortium name="WormBaseParasite"/>
        </authorList>
    </citation>
    <scope>IDENTIFICATION</scope>
</reference>
<proteinExistence type="predicted"/>
<sequence length="96" mass="10518">MDICVREKIGAHDTLIVSIIIEDYTLDHVFAECRFHCNDYCAMRVNNSAIGEFNFSANRQCGALGTGVDERLCLEGSEFDGYLGGSCGGLFPDESL</sequence>
<accession>A0A915KQZ3</accession>
<organism evidence="1 2">
    <name type="scientific">Romanomermis culicivorax</name>
    <name type="common">Nematode worm</name>
    <dbReference type="NCBI Taxonomy" id="13658"/>
    <lineage>
        <taxon>Eukaryota</taxon>
        <taxon>Metazoa</taxon>
        <taxon>Ecdysozoa</taxon>
        <taxon>Nematoda</taxon>
        <taxon>Enoplea</taxon>
        <taxon>Dorylaimia</taxon>
        <taxon>Mermithida</taxon>
        <taxon>Mermithoidea</taxon>
        <taxon>Mermithidae</taxon>
        <taxon>Romanomermis</taxon>
    </lineage>
</organism>
<name>A0A915KQZ3_ROMCU</name>
<keyword evidence="1" id="KW-1185">Reference proteome</keyword>